<gene>
    <name evidence="7" type="ordered locus">Terro_1108</name>
</gene>
<feature type="transmembrane region" description="Helical" evidence="6">
    <location>
        <begin position="296"/>
        <end position="322"/>
    </location>
</feature>
<evidence type="ECO:0000256" key="2">
    <source>
        <dbReference type="ARBA" id="ARBA00009773"/>
    </source>
</evidence>
<reference evidence="7 8" key="1">
    <citation type="submission" date="2012-06" db="EMBL/GenBank/DDBJ databases">
        <title>Complete genome of Terriglobus roseus DSM 18391.</title>
        <authorList>
            <consortium name="US DOE Joint Genome Institute (JGI-PGF)"/>
            <person name="Lucas S."/>
            <person name="Copeland A."/>
            <person name="Lapidus A."/>
            <person name="Glavina del Rio T."/>
            <person name="Dalin E."/>
            <person name="Tice H."/>
            <person name="Bruce D."/>
            <person name="Goodwin L."/>
            <person name="Pitluck S."/>
            <person name="Peters L."/>
            <person name="Mikhailova N."/>
            <person name="Munk A.C.C."/>
            <person name="Kyrpides N."/>
            <person name="Mavromatis K."/>
            <person name="Ivanova N."/>
            <person name="Brettin T."/>
            <person name="Detter J.C."/>
            <person name="Han C."/>
            <person name="Larimer F."/>
            <person name="Land M."/>
            <person name="Hauser L."/>
            <person name="Markowitz V."/>
            <person name="Cheng J.-F."/>
            <person name="Hugenholtz P."/>
            <person name="Woyke T."/>
            <person name="Wu D."/>
            <person name="Brambilla E."/>
            <person name="Klenk H.-P."/>
            <person name="Eisen J.A."/>
        </authorList>
    </citation>
    <scope>NUCLEOTIDE SEQUENCE [LARGE SCALE GENOMIC DNA]</scope>
    <source>
        <strain evidence="8">DSM 18391 / NRRL B-41598 / KBS 63</strain>
    </source>
</reference>
<evidence type="ECO:0000313" key="8">
    <source>
        <dbReference type="Proteomes" id="UP000006056"/>
    </source>
</evidence>
<evidence type="ECO:0000256" key="4">
    <source>
        <dbReference type="ARBA" id="ARBA00022989"/>
    </source>
</evidence>
<feature type="transmembrane region" description="Helical" evidence="6">
    <location>
        <begin position="197"/>
        <end position="222"/>
    </location>
</feature>
<protein>
    <submittedName>
        <fullName evidence="7">Putative permease</fullName>
    </submittedName>
</protein>
<dbReference type="PANTHER" id="PTHR21716:SF4">
    <property type="entry name" value="TRANSMEMBRANE PROTEIN 245"/>
    <property type="match status" value="1"/>
</dbReference>
<dbReference type="PANTHER" id="PTHR21716">
    <property type="entry name" value="TRANSMEMBRANE PROTEIN"/>
    <property type="match status" value="1"/>
</dbReference>
<dbReference type="Proteomes" id="UP000006056">
    <property type="component" value="Chromosome"/>
</dbReference>
<dbReference type="GO" id="GO:0016020">
    <property type="term" value="C:membrane"/>
    <property type="evidence" value="ECO:0007669"/>
    <property type="project" value="UniProtKB-SubCell"/>
</dbReference>
<evidence type="ECO:0000256" key="3">
    <source>
        <dbReference type="ARBA" id="ARBA00022692"/>
    </source>
</evidence>
<comment type="similarity">
    <text evidence="2">Belongs to the autoinducer-2 exporter (AI-2E) (TC 2.A.86) family.</text>
</comment>
<feature type="transmembrane region" description="Helical" evidence="6">
    <location>
        <begin position="140"/>
        <end position="165"/>
    </location>
</feature>
<feature type="transmembrane region" description="Helical" evidence="6">
    <location>
        <begin position="58"/>
        <end position="79"/>
    </location>
</feature>
<accession>I3ZDW0</accession>
<feature type="transmembrane region" description="Helical" evidence="6">
    <location>
        <begin position="229"/>
        <end position="250"/>
    </location>
</feature>
<evidence type="ECO:0000256" key="1">
    <source>
        <dbReference type="ARBA" id="ARBA00004141"/>
    </source>
</evidence>
<dbReference type="eggNOG" id="COG0628">
    <property type="taxonomic scope" value="Bacteria"/>
</dbReference>
<dbReference type="EMBL" id="CP003379">
    <property type="protein sequence ID" value="AFL87428.1"/>
    <property type="molecule type" value="Genomic_DNA"/>
</dbReference>
<dbReference type="HOGENOM" id="CLU_041771_2_1_0"/>
<keyword evidence="3 6" id="KW-0812">Transmembrane</keyword>
<evidence type="ECO:0000256" key="6">
    <source>
        <dbReference type="SAM" id="Phobius"/>
    </source>
</evidence>
<dbReference type="InterPro" id="IPR002549">
    <property type="entry name" value="AI-2E-like"/>
</dbReference>
<dbReference type="AlphaFoldDB" id="I3ZDW0"/>
<comment type="subcellular location">
    <subcellularLocation>
        <location evidence="1">Membrane</location>
        <topology evidence="1">Multi-pass membrane protein</topology>
    </subcellularLocation>
</comment>
<evidence type="ECO:0000313" key="7">
    <source>
        <dbReference type="EMBL" id="AFL87428.1"/>
    </source>
</evidence>
<dbReference type="STRING" id="926566.Terro_1108"/>
<proteinExistence type="inferred from homology"/>
<keyword evidence="8" id="KW-1185">Reference proteome</keyword>
<name>I3ZDW0_TERRK</name>
<feature type="transmembrane region" description="Helical" evidence="6">
    <location>
        <begin position="262"/>
        <end position="284"/>
    </location>
</feature>
<keyword evidence="5 6" id="KW-0472">Membrane</keyword>
<keyword evidence="4 6" id="KW-1133">Transmembrane helix</keyword>
<dbReference type="RefSeq" id="WP_014784997.1">
    <property type="nucleotide sequence ID" value="NC_018014.1"/>
</dbReference>
<dbReference type="Pfam" id="PF01594">
    <property type="entry name" value="AI-2E_transport"/>
    <property type="match status" value="1"/>
</dbReference>
<dbReference type="KEGG" id="trs:Terro_1108"/>
<evidence type="ECO:0000256" key="5">
    <source>
        <dbReference type="ARBA" id="ARBA00023136"/>
    </source>
</evidence>
<organism evidence="7 8">
    <name type="scientific">Terriglobus roseus (strain DSM 18391 / NRRL B-41598 / KBS 63)</name>
    <dbReference type="NCBI Taxonomy" id="926566"/>
    <lineage>
        <taxon>Bacteria</taxon>
        <taxon>Pseudomonadati</taxon>
        <taxon>Acidobacteriota</taxon>
        <taxon>Terriglobia</taxon>
        <taxon>Terriglobales</taxon>
        <taxon>Acidobacteriaceae</taxon>
        <taxon>Terriglobus</taxon>
    </lineage>
</organism>
<sequence length="341" mass="36528">MSFNWKQLTLFLSTAVALVLCCMILWPFLSAVVGAITLAVVTYRPYCWLENRVKHPTLAAALGVLTVTVSIITPAFFLVQELIRQALSGVNMLRAGQPQHRLMELLGRHPTIATRLENTASQIDLGQASQRTASYVASHLAGLLGNTLGALTQLVVMVVILFFLYRDHELATTSLRAYLPLDAAETDLLLDHVDDTIYATALGRVAVAAVQGIVAGLAFWILGVDSAALWGLVTALVAIIPAVGAGLVWIPVAVVLGLTGHWIKAGVLVAWGTFVVSTIDNLLYPVLVGSRLRQHTVMVFLSVIGAIVLFGVPGLILGPVILTVCEALLKIWAKQRGTVST</sequence>